<protein>
    <recommendedName>
        <fullName evidence="3 7">Alpha-galactosidase</fullName>
        <ecNumber evidence="3 7">3.2.1.22</ecNumber>
    </recommendedName>
    <alternativeName>
        <fullName evidence="7">Melibiase</fullName>
    </alternativeName>
</protein>
<dbReference type="AlphaFoldDB" id="A0A8K0DNB5"/>
<dbReference type="InterPro" id="IPR013785">
    <property type="entry name" value="Aldolase_TIM"/>
</dbReference>
<evidence type="ECO:0000256" key="2">
    <source>
        <dbReference type="ARBA" id="ARBA00009743"/>
    </source>
</evidence>
<dbReference type="Gene3D" id="2.60.40.1180">
    <property type="entry name" value="Golgi alpha-mannosidase II"/>
    <property type="match status" value="1"/>
</dbReference>
<dbReference type="SUPFAM" id="SSF51445">
    <property type="entry name" value="(Trans)glycosidases"/>
    <property type="match status" value="1"/>
</dbReference>
<evidence type="ECO:0000256" key="8">
    <source>
        <dbReference type="SAM" id="SignalP"/>
    </source>
</evidence>
<dbReference type="InterPro" id="IPR013780">
    <property type="entry name" value="Glyco_hydro_b"/>
</dbReference>
<keyword evidence="5 7" id="KW-0378">Hydrolase</keyword>
<keyword evidence="7" id="KW-1015">Disulfide bond</keyword>
<keyword evidence="4 8" id="KW-0732">Signal</keyword>
<dbReference type="CDD" id="cd14792">
    <property type="entry name" value="GH27"/>
    <property type="match status" value="1"/>
</dbReference>
<feature type="signal peptide" evidence="8">
    <location>
        <begin position="1"/>
        <end position="24"/>
    </location>
</feature>
<sequence length="645" mass="71858">MQVLVPSSFCFFLGLLILRVSSEALSAIKAEHASLPPRGWNSYDSFDWTISEQEFLDSAEIISKRLYPHGYEYVVVDYLWYRRKVPGAYTDSLGFDVIDEWGRVIPDPDRWPSSKGGKGFTEVAKKVHSLGLKFGIHVMRGISTQAVNANTPILDPAKGLAYEESGRKWTAKDIGIKERACAWMSHGFMSVNLKLGAGRAFLRSLYQQYAEWGVDFVKHDCVFGDDLDVGEISFVSEVLKELDRPILYSLSPGTSVKPAMAKDVSGLVNMYRITGDDWDSWGDVASHFDISRDFSAANMVGTKGLLGKSWPDLDMLPLGWLTDPGSNEGPHRKCNLNLDEQRTQMTLWSMAKSPLMFGGDVRKLDETTYNLITNPTVLEINFFSSNNKEFTYVTSTKSFKKGDQVSTLQSGRCVTDGTTPETHVLGLTSCADVKAIGWSISALDQDVEQICWREKLNKKHQAPFCLYKRESRLASDEDIVYQQQYQGKLHLSATDRSGFCFHASPKRKITSKDFKRGSFSPCRRDANQIWEYSHNGTLANSYSGLCATMNSVKAKVSSSGVRSWIATGRKGEIYVALFNLNSEKTVISVKISDLKNALPGQNLNEATCKGHEVWSGKDFGMIDKSISIAVETHGCALFVLKCATD</sequence>
<keyword evidence="11" id="KW-1185">Reference proteome</keyword>
<name>A0A8K0DNB5_9ROSA</name>
<evidence type="ECO:0000256" key="5">
    <source>
        <dbReference type="ARBA" id="ARBA00022801"/>
    </source>
</evidence>
<comment type="catalytic activity">
    <reaction evidence="1 7">
        <text>Hydrolysis of terminal, non-reducing alpha-D-galactose residues in alpha-D-galactosides, including galactose oligosaccharides, galactomannans and galactolipids.</text>
        <dbReference type="EC" id="3.2.1.22"/>
    </reaction>
</comment>
<dbReference type="Pfam" id="PF16499">
    <property type="entry name" value="Melibiase_2"/>
    <property type="match status" value="1"/>
</dbReference>
<dbReference type="EMBL" id="VOIH02000012">
    <property type="protein sequence ID" value="KAF3431178.1"/>
    <property type="molecule type" value="Genomic_DNA"/>
</dbReference>
<dbReference type="OrthoDB" id="5795902at2759"/>
<feature type="chain" id="PRO_5035442332" description="Alpha-galactosidase" evidence="8">
    <location>
        <begin position="25"/>
        <end position="645"/>
    </location>
</feature>
<dbReference type="PANTHER" id="PTHR11452:SF42">
    <property type="entry name" value="ALPHA-GALACTOSIDASE"/>
    <property type="match status" value="1"/>
</dbReference>
<evidence type="ECO:0000313" key="10">
    <source>
        <dbReference type="EMBL" id="KAF3431178.1"/>
    </source>
</evidence>
<comment type="similarity">
    <text evidence="2 7">Belongs to the glycosyl hydrolase 27 family.</text>
</comment>
<dbReference type="InterPro" id="IPR041233">
    <property type="entry name" value="Melibiase_C"/>
</dbReference>
<evidence type="ECO:0000256" key="7">
    <source>
        <dbReference type="RuleBase" id="RU361168"/>
    </source>
</evidence>
<accession>A0A8K0DNB5</accession>
<organism evidence="10 11">
    <name type="scientific">Rhamnella rubrinervis</name>
    <dbReference type="NCBI Taxonomy" id="2594499"/>
    <lineage>
        <taxon>Eukaryota</taxon>
        <taxon>Viridiplantae</taxon>
        <taxon>Streptophyta</taxon>
        <taxon>Embryophyta</taxon>
        <taxon>Tracheophyta</taxon>
        <taxon>Spermatophyta</taxon>
        <taxon>Magnoliopsida</taxon>
        <taxon>eudicotyledons</taxon>
        <taxon>Gunneridae</taxon>
        <taxon>Pentapetalae</taxon>
        <taxon>rosids</taxon>
        <taxon>fabids</taxon>
        <taxon>Rosales</taxon>
        <taxon>Rhamnaceae</taxon>
        <taxon>rhamnoid group</taxon>
        <taxon>Rhamneae</taxon>
        <taxon>Rhamnella</taxon>
    </lineage>
</organism>
<evidence type="ECO:0000256" key="4">
    <source>
        <dbReference type="ARBA" id="ARBA00022729"/>
    </source>
</evidence>
<keyword evidence="6 7" id="KW-0326">Glycosidase</keyword>
<dbReference type="Pfam" id="PF17801">
    <property type="entry name" value="Melibiase_C"/>
    <property type="match status" value="1"/>
</dbReference>
<dbReference type="GO" id="GO:0005975">
    <property type="term" value="P:carbohydrate metabolic process"/>
    <property type="evidence" value="ECO:0007669"/>
    <property type="project" value="InterPro"/>
</dbReference>
<dbReference type="GO" id="GO:0004557">
    <property type="term" value="F:alpha-galactosidase activity"/>
    <property type="evidence" value="ECO:0007669"/>
    <property type="project" value="UniProtKB-EC"/>
</dbReference>
<evidence type="ECO:0000259" key="9">
    <source>
        <dbReference type="Pfam" id="PF17801"/>
    </source>
</evidence>
<dbReference type="PRINTS" id="PR00740">
    <property type="entry name" value="GLHYDRLASE27"/>
</dbReference>
<comment type="caution">
    <text evidence="10">The sequence shown here is derived from an EMBL/GenBank/DDBJ whole genome shotgun (WGS) entry which is preliminary data.</text>
</comment>
<feature type="domain" description="Alpha galactosidase C-terminal" evidence="9">
    <location>
        <begin position="560"/>
        <end position="640"/>
    </location>
</feature>
<dbReference type="InterPro" id="IPR002241">
    <property type="entry name" value="Glyco_hydro_27"/>
</dbReference>
<proteinExistence type="inferred from homology"/>
<dbReference type="EC" id="3.2.1.22" evidence="3 7"/>
<evidence type="ECO:0000256" key="1">
    <source>
        <dbReference type="ARBA" id="ARBA00001255"/>
    </source>
</evidence>
<dbReference type="InterPro" id="IPR035992">
    <property type="entry name" value="Ricin_B-like_lectins"/>
</dbReference>
<evidence type="ECO:0000256" key="3">
    <source>
        <dbReference type="ARBA" id="ARBA00012755"/>
    </source>
</evidence>
<dbReference type="SUPFAM" id="SSF50370">
    <property type="entry name" value="Ricin B-like lectins"/>
    <property type="match status" value="1"/>
</dbReference>
<dbReference type="PANTHER" id="PTHR11452">
    <property type="entry name" value="ALPHA-GALACTOSIDASE/ALPHA-N-ACETYLGALACTOSAMINIDASE"/>
    <property type="match status" value="1"/>
</dbReference>
<evidence type="ECO:0000313" key="11">
    <source>
        <dbReference type="Proteomes" id="UP000796880"/>
    </source>
</evidence>
<dbReference type="Proteomes" id="UP000796880">
    <property type="component" value="Unassembled WGS sequence"/>
</dbReference>
<dbReference type="InterPro" id="IPR017853">
    <property type="entry name" value="GH"/>
</dbReference>
<dbReference type="SUPFAM" id="SSF51011">
    <property type="entry name" value="Glycosyl hydrolase domain"/>
    <property type="match status" value="1"/>
</dbReference>
<evidence type="ECO:0000256" key="6">
    <source>
        <dbReference type="ARBA" id="ARBA00023295"/>
    </source>
</evidence>
<dbReference type="Gene3D" id="3.20.20.70">
    <property type="entry name" value="Aldolase class I"/>
    <property type="match status" value="1"/>
</dbReference>
<reference evidence="10" key="1">
    <citation type="submission" date="2020-03" db="EMBL/GenBank/DDBJ databases">
        <title>A high-quality chromosome-level genome assembly of a woody plant with both climbing and erect habits, Rhamnella rubrinervis.</title>
        <authorList>
            <person name="Lu Z."/>
            <person name="Yang Y."/>
            <person name="Zhu X."/>
            <person name="Sun Y."/>
        </authorList>
    </citation>
    <scope>NUCLEOTIDE SEQUENCE</scope>
    <source>
        <strain evidence="10">BYM</strain>
        <tissue evidence="10">Leaf</tissue>
    </source>
</reference>
<gene>
    <name evidence="10" type="ORF">FNV43_RR25908</name>
</gene>